<organism evidence="2 3">
    <name type="scientific">Eoetvoesiella caeni</name>
    <dbReference type="NCBI Taxonomy" id="645616"/>
    <lineage>
        <taxon>Bacteria</taxon>
        <taxon>Pseudomonadati</taxon>
        <taxon>Pseudomonadota</taxon>
        <taxon>Betaproteobacteria</taxon>
        <taxon>Burkholderiales</taxon>
        <taxon>Alcaligenaceae</taxon>
        <taxon>Eoetvoesiella</taxon>
    </lineage>
</organism>
<dbReference type="PROSITE" id="PS51257">
    <property type="entry name" value="PROKAR_LIPOPROTEIN"/>
    <property type="match status" value="1"/>
</dbReference>
<dbReference type="OrthoDB" id="8634872at2"/>
<protein>
    <recommendedName>
        <fullName evidence="4">Lipoprotein</fullName>
    </recommendedName>
</protein>
<evidence type="ECO:0000313" key="2">
    <source>
        <dbReference type="EMBL" id="RBP40035.1"/>
    </source>
</evidence>
<comment type="caution">
    <text evidence="2">The sequence shown here is derived from an EMBL/GenBank/DDBJ whole genome shotgun (WGS) entry which is preliminary data.</text>
</comment>
<feature type="signal peptide" evidence="1">
    <location>
        <begin position="1"/>
        <end position="22"/>
    </location>
</feature>
<dbReference type="AlphaFoldDB" id="A0A366HF72"/>
<dbReference type="RefSeq" id="WP_113933000.1">
    <property type="nucleotide sequence ID" value="NZ_JACCEU010000005.1"/>
</dbReference>
<evidence type="ECO:0000256" key="1">
    <source>
        <dbReference type="SAM" id="SignalP"/>
    </source>
</evidence>
<dbReference type="EMBL" id="QNRQ01000004">
    <property type="protein sequence ID" value="RBP40035.1"/>
    <property type="molecule type" value="Genomic_DNA"/>
</dbReference>
<reference evidence="2 3" key="1">
    <citation type="submission" date="2018-06" db="EMBL/GenBank/DDBJ databases">
        <title>Genomic Encyclopedia of Type Strains, Phase IV (KMG-IV): sequencing the most valuable type-strain genomes for metagenomic binning, comparative biology and taxonomic classification.</title>
        <authorList>
            <person name="Goeker M."/>
        </authorList>
    </citation>
    <scope>NUCLEOTIDE SEQUENCE [LARGE SCALE GENOMIC DNA]</scope>
    <source>
        <strain evidence="2 3">DSM 25520</strain>
    </source>
</reference>
<keyword evidence="1" id="KW-0732">Signal</keyword>
<sequence length="166" mass="17976">MNQVLFRTSRAVVYLALGVAAAGCAVKSNKPAPGAAGAPAQVQCQAAKAGDTAVGNWYGVRTQRGVAGQLHVLIRLKADGTMSYEEQLKRGKKPSQNLSETGCWQHEQQTLVLRTLKSNGEKVESDDPIYSNRYTIGSQTQTAMVLDGPQGQLRARRMPDGYRLPF</sequence>
<evidence type="ECO:0000313" key="3">
    <source>
        <dbReference type="Proteomes" id="UP000253628"/>
    </source>
</evidence>
<gene>
    <name evidence="2" type="ORF">DFR37_104131</name>
</gene>
<keyword evidence="3" id="KW-1185">Reference proteome</keyword>
<name>A0A366HF72_9BURK</name>
<proteinExistence type="predicted"/>
<dbReference type="Proteomes" id="UP000253628">
    <property type="component" value="Unassembled WGS sequence"/>
</dbReference>
<accession>A0A366HF72</accession>
<evidence type="ECO:0008006" key="4">
    <source>
        <dbReference type="Google" id="ProtNLM"/>
    </source>
</evidence>
<feature type="chain" id="PRO_5016769092" description="Lipoprotein" evidence="1">
    <location>
        <begin position="23"/>
        <end position="166"/>
    </location>
</feature>